<dbReference type="AlphaFoldDB" id="C0FT47"/>
<dbReference type="Proteomes" id="UP000003561">
    <property type="component" value="Unassembled WGS sequence"/>
</dbReference>
<evidence type="ECO:0000313" key="1">
    <source>
        <dbReference type="EMBL" id="EEG94276.1"/>
    </source>
</evidence>
<accession>C0FT47</accession>
<sequence>MMAATIQQDRKIPPADMISFVSEANRNILSAGGILLSPNTFWRAHQSFCIRNLDTANVNCYNKRYGKKKVVKNTAKMQDS</sequence>
<name>C0FT47_9FIRM</name>
<gene>
    <name evidence="1" type="ORF">ROSEINA2194_01914</name>
</gene>
<comment type="caution">
    <text evidence="1">The sequence shown here is derived from an EMBL/GenBank/DDBJ whole genome shotgun (WGS) entry which is preliminary data.</text>
</comment>
<reference evidence="1 2" key="1">
    <citation type="submission" date="2009-02" db="EMBL/GenBank/DDBJ databases">
        <authorList>
            <person name="Fulton L."/>
            <person name="Clifton S."/>
            <person name="Fulton B."/>
            <person name="Xu J."/>
            <person name="Minx P."/>
            <person name="Pepin K.H."/>
            <person name="Johnson M."/>
            <person name="Bhonagiri V."/>
            <person name="Nash W.E."/>
            <person name="Mardis E.R."/>
            <person name="Wilson R.K."/>
        </authorList>
    </citation>
    <scope>NUCLEOTIDE SEQUENCE [LARGE SCALE GENOMIC DNA]</scope>
    <source>
        <strain evidence="1 2">DSM 16841</strain>
    </source>
</reference>
<proteinExistence type="predicted"/>
<dbReference type="EMBL" id="ACFY01000084">
    <property type="protein sequence ID" value="EEG94276.1"/>
    <property type="molecule type" value="Genomic_DNA"/>
</dbReference>
<evidence type="ECO:0000313" key="2">
    <source>
        <dbReference type="Proteomes" id="UP000003561"/>
    </source>
</evidence>
<protein>
    <submittedName>
        <fullName evidence="1">Uncharacterized protein</fullName>
    </submittedName>
</protein>
<reference evidence="1 2" key="2">
    <citation type="submission" date="2009-03" db="EMBL/GenBank/DDBJ databases">
        <title>Draft genome sequence of Roseburia inulinivorans (DSM 16841).</title>
        <authorList>
            <person name="Sudarsanam P."/>
            <person name="Ley R."/>
            <person name="Guruge J."/>
            <person name="Turnbaugh P.J."/>
            <person name="Mahowald M."/>
            <person name="Liep D."/>
            <person name="Gordon J."/>
        </authorList>
    </citation>
    <scope>NUCLEOTIDE SEQUENCE [LARGE SCALE GENOMIC DNA]</scope>
    <source>
        <strain evidence="1 2">DSM 16841</strain>
    </source>
</reference>
<organism evidence="1 2">
    <name type="scientific">Roseburia inulinivorans DSM 16841</name>
    <dbReference type="NCBI Taxonomy" id="622312"/>
    <lineage>
        <taxon>Bacteria</taxon>
        <taxon>Bacillati</taxon>
        <taxon>Bacillota</taxon>
        <taxon>Clostridia</taxon>
        <taxon>Lachnospirales</taxon>
        <taxon>Lachnospiraceae</taxon>
        <taxon>Roseburia</taxon>
    </lineage>
</organism>